<accession>A0A0F9TC59</accession>
<reference evidence="1" key="1">
    <citation type="journal article" date="2015" name="Nature">
        <title>Complex archaea that bridge the gap between prokaryotes and eukaryotes.</title>
        <authorList>
            <person name="Spang A."/>
            <person name="Saw J.H."/>
            <person name="Jorgensen S.L."/>
            <person name="Zaremba-Niedzwiedzka K."/>
            <person name="Martijn J."/>
            <person name="Lind A.E."/>
            <person name="van Eijk R."/>
            <person name="Schleper C."/>
            <person name="Guy L."/>
            <person name="Ettema T.J."/>
        </authorList>
    </citation>
    <scope>NUCLEOTIDE SEQUENCE</scope>
</reference>
<comment type="caution">
    <text evidence="1">The sequence shown here is derived from an EMBL/GenBank/DDBJ whole genome shotgun (WGS) entry which is preliminary data.</text>
</comment>
<gene>
    <name evidence="1" type="ORF">LCGC14_0671770</name>
</gene>
<name>A0A0F9TC59_9ZZZZ</name>
<sequence>MNDFIETKTAQERYKENTRHRIESAYFIRDLIDKSEDTRLLYTTLLDMGEVRVVSMMRVMADADKVVPGPDDEPKTVPFENKDFWKHVGIIEGLEYIRKEIHWMIMLANEDEKRAEKEG</sequence>
<protein>
    <submittedName>
        <fullName evidence="1">Uncharacterized protein</fullName>
    </submittedName>
</protein>
<organism evidence="1">
    <name type="scientific">marine sediment metagenome</name>
    <dbReference type="NCBI Taxonomy" id="412755"/>
    <lineage>
        <taxon>unclassified sequences</taxon>
        <taxon>metagenomes</taxon>
        <taxon>ecological metagenomes</taxon>
    </lineage>
</organism>
<dbReference type="AlphaFoldDB" id="A0A0F9TC59"/>
<dbReference type="EMBL" id="LAZR01001323">
    <property type="protein sequence ID" value="KKN46581.1"/>
    <property type="molecule type" value="Genomic_DNA"/>
</dbReference>
<evidence type="ECO:0000313" key="1">
    <source>
        <dbReference type="EMBL" id="KKN46581.1"/>
    </source>
</evidence>
<proteinExistence type="predicted"/>